<dbReference type="PANTHER" id="PTHR32268">
    <property type="entry name" value="HOMOSERINE O-ACETYLTRANSFERASE"/>
    <property type="match status" value="1"/>
</dbReference>
<evidence type="ECO:0000313" key="4">
    <source>
        <dbReference type="EMBL" id="AFC85587.1"/>
    </source>
</evidence>
<reference evidence="4" key="1">
    <citation type="submission" date="2012-02" db="EMBL/GenBank/DDBJ databases">
        <title>The complete genome of Frateuria aurantia DSM 6220.</title>
        <authorList>
            <consortium name="US DOE Joint Genome Institute (JGI-PGF)"/>
            <person name="Lucas S."/>
            <person name="Copeland A."/>
            <person name="Lapidus A."/>
            <person name="Glavina del Rio T."/>
            <person name="Dalin E."/>
            <person name="Tice H."/>
            <person name="Bruce D."/>
            <person name="Goodwin L."/>
            <person name="Pitluck S."/>
            <person name="Peters L."/>
            <person name="Ovchinnikova G."/>
            <person name="Teshima H."/>
            <person name="Kyrpides N."/>
            <person name="Mavromatis K."/>
            <person name="Ivanova N."/>
            <person name="Brettin T."/>
            <person name="Detter J.C."/>
            <person name="Han C."/>
            <person name="Larimer F."/>
            <person name="Land M."/>
            <person name="Hauser L."/>
            <person name="Markowitz V."/>
            <person name="Cheng J.-F."/>
            <person name="Hugenholtz P."/>
            <person name="Woyke T."/>
            <person name="Wu D."/>
            <person name="Brambilla E."/>
            <person name="Klenk H.-P."/>
            <person name="Eisen J.A."/>
        </authorList>
    </citation>
    <scope>NUCLEOTIDE SEQUENCE</scope>
    <source>
        <strain evidence="4">DSM 6220</strain>
    </source>
</reference>
<organism evidence="4 5">
    <name type="scientific">Frateuria aurantia (strain ATCC 33424 / DSM 6220 / KCTC 2777 / LMG 1558 / NBRC 3245 / NCIMB 13370)</name>
    <name type="common">Acetobacter aurantius</name>
    <dbReference type="NCBI Taxonomy" id="767434"/>
    <lineage>
        <taxon>Bacteria</taxon>
        <taxon>Pseudomonadati</taxon>
        <taxon>Pseudomonadota</taxon>
        <taxon>Gammaproteobacteria</taxon>
        <taxon>Lysobacterales</taxon>
        <taxon>Rhodanobacteraceae</taxon>
        <taxon>Frateuria</taxon>
    </lineage>
</organism>
<dbReference type="GO" id="GO:0004414">
    <property type="term" value="F:homoserine O-acetyltransferase activity"/>
    <property type="evidence" value="ECO:0007669"/>
    <property type="project" value="TreeGrafter"/>
</dbReference>
<gene>
    <name evidence="4" type="ordered locus">Fraau_1127</name>
</gene>
<protein>
    <submittedName>
        <fullName evidence="4">Homoserine acetyltransferase</fullName>
    </submittedName>
</protein>
<feature type="active site" evidence="2">
    <location>
        <position position="314"/>
    </location>
</feature>
<dbReference type="eggNOG" id="COG2021">
    <property type="taxonomic scope" value="Bacteria"/>
</dbReference>
<evidence type="ECO:0000313" key="5">
    <source>
        <dbReference type="Proteomes" id="UP000005234"/>
    </source>
</evidence>
<dbReference type="Proteomes" id="UP000005234">
    <property type="component" value="Chromosome"/>
</dbReference>
<accession>H8L3Z3</accession>
<dbReference type="GO" id="GO:0009092">
    <property type="term" value="P:homoserine metabolic process"/>
    <property type="evidence" value="ECO:0007669"/>
    <property type="project" value="TreeGrafter"/>
</dbReference>
<dbReference type="NCBIfam" id="NF006449">
    <property type="entry name" value="PRK08775.1"/>
    <property type="match status" value="1"/>
</dbReference>
<name>H8L3Z3_FRAAD</name>
<feature type="active site" evidence="2">
    <location>
        <position position="343"/>
    </location>
</feature>
<dbReference type="HOGENOM" id="CLU_028760_3_0_6"/>
<dbReference type="InterPro" id="IPR000073">
    <property type="entry name" value="AB_hydrolase_1"/>
</dbReference>
<dbReference type="STRING" id="767434.Fraau_1127"/>
<dbReference type="PIRSF" id="PIRSF000443">
    <property type="entry name" value="Homoser_Ac_trans"/>
    <property type="match status" value="1"/>
</dbReference>
<dbReference type="GO" id="GO:0009086">
    <property type="term" value="P:methionine biosynthetic process"/>
    <property type="evidence" value="ECO:0007669"/>
    <property type="project" value="TreeGrafter"/>
</dbReference>
<dbReference type="EMBL" id="CP003350">
    <property type="protein sequence ID" value="AFC85587.1"/>
    <property type="molecule type" value="Genomic_DNA"/>
</dbReference>
<dbReference type="KEGG" id="fau:Fraau_1127"/>
<keyword evidence="1 4" id="KW-0808">Transferase</keyword>
<dbReference type="SUPFAM" id="SSF53474">
    <property type="entry name" value="alpha/beta-Hydrolases"/>
    <property type="match status" value="1"/>
</dbReference>
<dbReference type="Pfam" id="PF00561">
    <property type="entry name" value="Abhydrolase_1"/>
    <property type="match status" value="1"/>
</dbReference>
<proteinExistence type="predicted"/>
<dbReference type="Gene3D" id="3.40.50.1820">
    <property type="entry name" value="alpha/beta hydrolase"/>
    <property type="match status" value="1"/>
</dbReference>
<feature type="active site" description="Nucleophile" evidence="2">
    <location>
        <position position="172"/>
    </location>
</feature>
<evidence type="ECO:0000256" key="1">
    <source>
        <dbReference type="ARBA" id="ARBA00022679"/>
    </source>
</evidence>
<evidence type="ECO:0000259" key="3">
    <source>
        <dbReference type="Pfam" id="PF00561"/>
    </source>
</evidence>
<sequence length="367" mass="40197">MQGRFMCGKDLERIAGAMPLEIRMSAQSAIHMTSAKASNVVALRPQVALTHQRGSRHIDLKPKYGSDSSQVEVRYLWAGAAHAPTVVVQGGISADRDVFTLEGRSGWWQDLVGEGKAIDLRHCRVLCIDWLVPADFEGQSLTAVSTEDQADALAGLLSELGIDAVEAFVGYSFGAMTGLAFAQRHPDRLGQLLMFSGAHRAHPMATAQRSIQRQIVRMGLASGQQELALSLARQLAMTTYRGSEEFGRRFAAAPEFREGRFQFPVEDYLSHVGRKFVERFDVERFLALSEAIDLHDINPESIRVPVTLIGIASDRLVPLADLCELQSRLRGAALEVIDSPYGHDATLKEATKVAPLLRQALNCCCGV</sequence>
<dbReference type="PANTHER" id="PTHR32268:SF11">
    <property type="entry name" value="HOMOSERINE O-ACETYLTRANSFERASE"/>
    <property type="match status" value="1"/>
</dbReference>
<feature type="domain" description="AB hydrolase-1" evidence="3">
    <location>
        <begin position="85"/>
        <end position="347"/>
    </location>
</feature>
<evidence type="ECO:0000256" key="2">
    <source>
        <dbReference type="PIRSR" id="PIRSR000443-1"/>
    </source>
</evidence>
<dbReference type="InterPro" id="IPR008220">
    <property type="entry name" value="HAT_MetX-like"/>
</dbReference>
<dbReference type="AlphaFoldDB" id="H8L3Z3"/>
<dbReference type="InterPro" id="IPR029058">
    <property type="entry name" value="AB_hydrolase_fold"/>
</dbReference>
<keyword evidence="5" id="KW-1185">Reference proteome</keyword>